<evidence type="ECO:0000256" key="7">
    <source>
        <dbReference type="ARBA" id="ARBA00023237"/>
    </source>
</evidence>
<dbReference type="PROSITE" id="PS52016">
    <property type="entry name" value="TONB_DEPENDENT_REC_3"/>
    <property type="match status" value="1"/>
</dbReference>
<accession>A0A2P7SD10</accession>
<dbReference type="OrthoDB" id="9760333at2"/>
<evidence type="ECO:0000256" key="2">
    <source>
        <dbReference type="ARBA" id="ARBA00022448"/>
    </source>
</evidence>
<dbReference type="InterPro" id="IPR037066">
    <property type="entry name" value="Plug_dom_sf"/>
</dbReference>
<evidence type="ECO:0008006" key="14">
    <source>
        <dbReference type="Google" id="ProtNLM"/>
    </source>
</evidence>
<evidence type="ECO:0000259" key="10">
    <source>
        <dbReference type="Pfam" id="PF00593"/>
    </source>
</evidence>
<feature type="domain" description="TonB-dependent receptor-like beta-barrel" evidence="10">
    <location>
        <begin position="316"/>
        <end position="690"/>
    </location>
</feature>
<dbReference type="SUPFAM" id="SSF56935">
    <property type="entry name" value="Porins"/>
    <property type="match status" value="1"/>
</dbReference>
<protein>
    <recommendedName>
        <fullName evidence="14">TonB-dependent receptor</fullName>
    </recommendedName>
</protein>
<evidence type="ECO:0000256" key="1">
    <source>
        <dbReference type="ARBA" id="ARBA00004571"/>
    </source>
</evidence>
<comment type="subcellular location">
    <subcellularLocation>
        <location evidence="1 8">Cell outer membrane</location>
        <topology evidence="1 8">Multi-pass membrane protein</topology>
    </subcellularLocation>
</comment>
<proteinExistence type="inferred from homology"/>
<gene>
    <name evidence="12" type="ORF">C7I85_14635</name>
</gene>
<keyword evidence="13" id="KW-1185">Reference proteome</keyword>
<evidence type="ECO:0000256" key="6">
    <source>
        <dbReference type="ARBA" id="ARBA00023136"/>
    </source>
</evidence>
<evidence type="ECO:0000313" key="12">
    <source>
        <dbReference type="EMBL" id="PSJ60379.1"/>
    </source>
</evidence>
<dbReference type="Pfam" id="PF00593">
    <property type="entry name" value="TonB_dep_Rec_b-barrel"/>
    <property type="match status" value="1"/>
</dbReference>
<name>A0A2P7SD10_9HYPH</name>
<keyword evidence="4 8" id="KW-0812">Transmembrane</keyword>
<sequence>MTGTEVRSADVPAAINKIDAQKFEKQSSPSVVSTMLVNVPSVSTTNESGNSFEPDLQFRGFIATPITGTPIGLAVYQNGVRINEAFGDNVHWDFIPPDAIHTMDIVTANPIFGLNALGGAVVVQMKNGFNYQGAENDFVAGSYGRVQDSFQWGKQDGNYAAYFAIDGAHEDGFRERSSSTIRRLYGDVGYKDEQSEIHLNVTAADNFFNAPATTPVELLNENYSAVYTTPQSDALKMGMISLQGNTKLTDTLTLAGTLYYRYLSDHHVDGNDTDVQVCDDPTLLCFTDGTTPAIGSNGQQLPNLFPAGAVIGEIDRNNTQTNGWGGSLQIADTAKLNGMDNTFVLGASLDMAASNFNANTELGTVDPNTFVVTGNGQYLGYTTSDEGSIGPVKLHTTNTYVGVYALDTLDVTKRFTLTLGGRFNFANIDLTDLLQSGSGSLTGNHQYARFNPVIGGTYKITPDILGYASYSESNRAPTPLELGCSDPNLPCVIDTFLVSDPNLDQVVSRTVELGLRGKTNLSGDQTLGWKLGLYRTENSDDILNVVAPIGMTFGYFANVGKTRREGIEAAVNYNKGDWSLFASYAYVDATYQSYVTLNPPSGDPAGDEPIHVVPGDHISRIPAHHFKFGVDYQVNDKWSVGGNVLAVGDQYFGGDESNENPKLPGYATVNLHTTYQISKNMQFHAEIENLFNNKYYLNGTYFDNTSSVGSLIGGTNTDTVTPGKPFSIYAGLKVTF</sequence>
<dbReference type="GO" id="GO:0044718">
    <property type="term" value="P:siderophore transmembrane transport"/>
    <property type="evidence" value="ECO:0007669"/>
    <property type="project" value="TreeGrafter"/>
</dbReference>
<dbReference type="Pfam" id="PF07715">
    <property type="entry name" value="Plug"/>
    <property type="match status" value="1"/>
</dbReference>
<dbReference type="GO" id="GO:0015344">
    <property type="term" value="F:siderophore uptake transmembrane transporter activity"/>
    <property type="evidence" value="ECO:0007669"/>
    <property type="project" value="TreeGrafter"/>
</dbReference>
<dbReference type="Gene3D" id="2.170.130.10">
    <property type="entry name" value="TonB-dependent receptor, plug domain"/>
    <property type="match status" value="1"/>
</dbReference>
<evidence type="ECO:0000259" key="11">
    <source>
        <dbReference type="Pfam" id="PF07715"/>
    </source>
</evidence>
<comment type="similarity">
    <text evidence="8 9">Belongs to the TonB-dependent receptor family.</text>
</comment>
<evidence type="ECO:0000256" key="9">
    <source>
        <dbReference type="RuleBase" id="RU003357"/>
    </source>
</evidence>
<evidence type="ECO:0000313" key="13">
    <source>
        <dbReference type="Proteomes" id="UP000240653"/>
    </source>
</evidence>
<dbReference type="PANTHER" id="PTHR30069:SF39">
    <property type="entry name" value="BLL6183 PROTEIN"/>
    <property type="match status" value="1"/>
</dbReference>
<keyword evidence="2 8" id="KW-0813">Transport</keyword>
<evidence type="ECO:0000256" key="3">
    <source>
        <dbReference type="ARBA" id="ARBA00022452"/>
    </source>
</evidence>
<dbReference type="RefSeq" id="WP_106724712.1">
    <property type="nucleotide sequence ID" value="NZ_PXYL01000006.1"/>
</dbReference>
<keyword evidence="5 9" id="KW-0798">TonB box</keyword>
<organism evidence="12 13">
    <name type="scientific">Pseudaminobacter soli</name>
    <name type="common">ex Li et al. 2025</name>
    <dbReference type="NCBI Taxonomy" id="1295366"/>
    <lineage>
        <taxon>Bacteria</taxon>
        <taxon>Pseudomonadati</taxon>
        <taxon>Pseudomonadota</taxon>
        <taxon>Alphaproteobacteria</taxon>
        <taxon>Hyphomicrobiales</taxon>
        <taxon>Phyllobacteriaceae</taxon>
        <taxon>Pseudaminobacter</taxon>
    </lineage>
</organism>
<evidence type="ECO:0000256" key="8">
    <source>
        <dbReference type="PROSITE-ProRule" id="PRU01360"/>
    </source>
</evidence>
<dbReference type="PANTHER" id="PTHR30069">
    <property type="entry name" value="TONB-DEPENDENT OUTER MEMBRANE RECEPTOR"/>
    <property type="match status" value="1"/>
</dbReference>
<dbReference type="Proteomes" id="UP000240653">
    <property type="component" value="Unassembled WGS sequence"/>
</dbReference>
<evidence type="ECO:0000256" key="5">
    <source>
        <dbReference type="ARBA" id="ARBA00023077"/>
    </source>
</evidence>
<dbReference type="Gene3D" id="2.40.170.20">
    <property type="entry name" value="TonB-dependent receptor, beta-barrel domain"/>
    <property type="match status" value="1"/>
</dbReference>
<comment type="caution">
    <text evidence="12">The sequence shown here is derived from an EMBL/GenBank/DDBJ whole genome shotgun (WGS) entry which is preliminary data.</text>
</comment>
<dbReference type="GO" id="GO:0009279">
    <property type="term" value="C:cell outer membrane"/>
    <property type="evidence" value="ECO:0007669"/>
    <property type="project" value="UniProtKB-SubCell"/>
</dbReference>
<dbReference type="EMBL" id="PXYL01000006">
    <property type="protein sequence ID" value="PSJ60379.1"/>
    <property type="molecule type" value="Genomic_DNA"/>
</dbReference>
<evidence type="ECO:0000256" key="4">
    <source>
        <dbReference type="ARBA" id="ARBA00022692"/>
    </source>
</evidence>
<keyword evidence="7 8" id="KW-0998">Cell outer membrane</keyword>
<dbReference type="InterPro" id="IPR039426">
    <property type="entry name" value="TonB-dep_rcpt-like"/>
</dbReference>
<dbReference type="InterPro" id="IPR000531">
    <property type="entry name" value="Beta-barrel_TonB"/>
</dbReference>
<feature type="domain" description="TonB-dependent receptor plug" evidence="11">
    <location>
        <begin position="9"/>
        <end position="120"/>
    </location>
</feature>
<keyword evidence="3 8" id="KW-1134">Transmembrane beta strand</keyword>
<keyword evidence="6 8" id="KW-0472">Membrane</keyword>
<dbReference type="InterPro" id="IPR012910">
    <property type="entry name" value="Plug_dom"/>
</dbReference>
<dbReference type="InterPro" id="IPR036942">
    <property type="entry name" value="Beta-barrel_TonB_sf"/>
</dbReference>
<reference evidence="12 13" key="1">
    <citation type="submission" date="2018-03" db="EMBL/GenBank/DDBJ databases">
        <title>The draft genome of Mesorhizobium soli JCM 19897.</title>
        <authorList>
            <person name="Li L."/>
            <person name="Liu L."/>
            <person name="Liang L."/>
            <person name="Wang T."/>
            <person name="Zhang X."/>
        </authorList>
    </citation>
    <scope>NUCLEOTIDE SEQUENCE [LARGE SCALE GENOMIC DNA]</scope>
    <source>
        <strain evidence="12 13">JCM 19897</strain>
    </source>
</reference>
<dbReference type="AlphaFoldDB" id="A0A2P7SD10"/>